<proteinExistence type="inferred from homology"/>
<dbReference type="InterPro" id="IPR000911">
    <property type="entry name" value="Ribosomal_uL11"/>
</dbReference>
<dbReference type="HAMAP" id="MF_00736">
    <property type="entry name" value="Ribosomal_uL11"/>
    <property type="match status" value="1"/>
</dbReference>
<keyword evidence="4 7" id="KW-0694">RNA-binding</keyword>
<dbReference type="EMBL" id="CP006873">
    <property type="protein sequence ID" value="AID37442.1"/>
    <property type="molecule type" value="Genomic_DNA"/>
</dbReference>
<keyword evidence="13" id="KW-1185">Reference proteome</keyword>
<evidence type="ECO:0000256" key="4">
    <source>
        <dbReference type="ARBA" id="ARBA00022884"/>
    </source>
</evidence>
<dbReference type="AlphaFoldDB" id="A0A068DQD1"/>
<sequence length="150" mass="16521">MEKQIKKVIRLQINGGTANPSPPIGPACGAAGINIMSFCRQFNDRTKNNLGKLLPVLINIYDDGSFDFRVKNPAVSVQLMEATSLKKGSKEPNRNKVAKIDWNTVKRIAENKMPDLNCFNLKSAMSMVAGTARSMGIEIYGESPIHKNNK</sequence>
<name>A0A068DQD1_9FLAO</name>
<dbReference type="Pfam" id="PF00298">
    <property type="entry name" value="Ribosomal_L11"/>
    <property type="match status" value="1"/>
</dbReference>
<evidence type="ECO:0000256" key="7">
    <source>
        <dbReference type="HAMAP-Rule" id="MF_00736"/>
    </source>
</evidence>
<comment type="PTM">
    <text evidence="7 9">One or more lysine residues are methylated.</text>
</comment>
<evidence type="ECO:0000259" key="11">
    <source>
        <dbReference type="Pfam" id="PF03946"/>
    </source>
</evidence>
<gene>
    <name evidence="7 12" type="primary">rplK</name>
    <name evidence="12" type="ORF">FNIIJ_159</name>
</gene>
<keyword evidence="3 7" id="KW-0699">rRNA-binding</keyword>
<evidence type="ECO:0000256" key="6">
    <source>
        <dbReference type="ARBA" id="ARBA00023274"/>
    </source>
</evidence>
<evidence type="ECO:0000256" key="1">
    <source>
        <dbReference type="ARBA" id="ARBA00010537"/>
    </source>
</evidence>
<feature type="domain" description="Large ribosomal subunit protein uL11 C-terminal" evidence="10">
    <location>
        <begin position="71"/>
        <end position="139"/>
    </location>
</feature>
<dbReference type="InterPro" id="IPR020784">
    <property type="entry name" value="Ribosomal_uL11_N"/>
</dbReference>
<dbReference type="GO" id="GO:0022625">
    <property type="term" value="C:cytosolic large ribosomal subunit"/>
    <property type="evidence" value="ECO:0007669"/>
    <property type="project" value="TreeGrafter"/>
</dbReference>
<dbReference type="InterPro" id="IPR036769">
    <property type="entry name" value="Ribosomal_uL11_C_sf"/>
</dbReference>
<dbReference type="GO" id="GO:0070180">
    <property type="term" value="F:large ribosomal subunit rRNA binding"/>
    <property type="evidence" value="ECO:0007669"/>
    <property type="project" value="UniProtKB-UniRule"/>
</dbReference>
<dbReference type="HOGENOM" id="CLU_074237_2_0_10"/>
<dbReference type="KEGG" id="elv:FNIIJ_159"/>
<dbReference type="CDD" id="cd00349">
    <property type="entry name" value="Ribosomal_L11"/>
    <property type="match status" value="1"/>
</dbReference>
<dbReference type="Gene3D" id="1.10.10.250">
    <property type="entry name" value="Ribosomal protein L11, C-terminal domain"/>
    <property type="match status" value="1"/>
</dbReference>
<comment type="subunit">
    <text evidence="7">Part of the ribosomal stalk of the 50S ribosomal subunit. Interacts with L10 and the large rRNA to form the base of the stalk. L10 forms an elongated spine to which L12 dimers bind in a sequential fashion forming a multimeric L10(L12)X complex.</text>
</comment>
<dbReference type="Proteomes" id="UP000027148">
    <property type="component" value="Chromosome"/>
</dbReference>
<dbReference type="NCBIfam" id="TIGR01632">
    <property type="entry name" value="L11_bact"/>
    <property type="match status" value="1"/>
</dbReference>
<dbReference type="GO" id="GO:0003735">
    <property type="term" value="F:structural constituent of ribosome"/>
    <property type="evidence" value="ECO:0007669"/>
    <property type="project" value="InterPro"/>
</dbReference>
<dbReference type="GO" id="GO:0006412">
    <property type="term" value="P:translation"/>
    <property type="evidence" value="ECO:0007669"/>
    <property type="project" value="UniProtKB-UniRule"/>
</dbReference>
<dbReference type="InterPro" id="IPR036796">
    <property type="entry name" value="Ribosomal_uL11_N_sf"/>
</dbReference>
<dbReference type="FunFam" id="1.10.10.250:FF:000001">
    <property type="entry name" value="50S ribosomal protein L11"/>
    <property type="match status" value="1"/>
</dbReference>
<organism evidence="12 13">
    <name type="scientific">Candidatus Walczuchella monophlebidarum</name>
    <dbReference type="NCBI Taxonomy" id="1415657"/>
    <lineage>
        <taxon>Bacteria</taxon>
        <taxon>Pseudomonadati</taxon>
        <taxon>Bacteroidota</taxon>
        <taxon>Flavobacteriia</taxon>
        <taxon>Flavobacteriales</taxon>
        <taxon>Candidatus Walczuchella</taxon>
    </lineage>
</organism>
<dbReference type="InterPro" id="IPR020783">
    <property type="entry name" value="Ribosomal_uL11_C"/>
</dbReference>
<keyword evidence="2 7" id="KW-0488">Methylation</keyword>
<dbReference type="RefSeq" id="WP_038436159.1">
    <property type="nucleotide sequence ID" value="NZ_CP006873.1"/>
</dbReference>
<dbReference type="SUPFAM" id="SSF54747">
    <property type="entry name" value="Ribosomal L11/L12e N-terminal domain"/>
    <property type="match status" value="1"/>
</dbReference>
<evidence type="ECO:0000256" key="2">
    <source>
        <dbReference type="ARBA" id="ARBA00022481"/>
    </source>
</evidence>
<evidence type="ECO:0000256" key="9">
    <source>
        <dbReference type="RuleBase" id="RU003979"/>
    </source>
</evidence>
<keyword evidence="6 7" id="KW-0687">Ribonucleoprotein</keyword>
<evidence type="ECO:0000259" key="10">
    <source>
        <dbReference type="Pfam" id="PF00298"/>
    </source>
</evidence>
<dbReference type="OrthoDB" id="9802408at2"/>
<evidence type="ECO:0000256" key="8">
    <source>
        <dbReference type="RuleBase" id="RU003978"/>
    </source>
</evidence>
<keyword evidence="5 7" id="KW-0689">Ribosomal protein</keyword>
<dbReference type="PANTHER" id="PTHR11661:SF1">
    <property type="entry name" value="LARGE RIBOSOMAL SUBUNIT PROTEIN UL11M"/>
    <property type="match status" value="1"/>
</dbReference>
<evidence type="ECO:0000313" key="12">
    <source>
        <dbReference type="EMBL" id="AID37442.1"/>
    </source>
</evidence>
<comment type="function">
    <text evidence="7 9">Forms part of the ribosomal stalk which helps the ribosome interact with GTP-bound translation factors.</text>
</comment>
<evidence type="ECO:0000256" key="5">
    <source>
        <dbReference type="ARBA" id="ARBA00022980"/>
    </source>
</evidence>
<dbReference type="InterPro" id="IPR006519">
    <property type="entry name" value="Ribosomal_uL11_bac-typ"/>
</dbReference>
<dbReference type="PANTHER" id="PTHR11661">
    <property type="entry name" value="60S RIBOSOMAL PROTEIN L12"/>
    <property type="match status" value="1"/>
</dbReference>
<dbReference type="SMART" id="SM00649">
    <property type="entry name" value="RL11"/>
    <property type="match status" value="1"/>
</dbReference>
<accession>A0A068DQD1</accession>
<comment type="similarity">
    <text evidence="1 7 8">Belongs to the universal ribosomal protein uL11 family.</text>
</comment>
<evidence type="ECO:0000256" key="3">
    <source>
        <dbReference type="ARBA" id="ARBA00022730"/>
    </source>
</evidence>
<evidence type="ECO:0000313" key="13">
    <source>
        <dbReference type="Proteomes" id="UP000027148"/>
    </source>
</evidence>
<dbReference type="STRING" id="1415657.FNIIJ_159"/>
<dbReference type="Gene3D" id="3.30.1550.10">
    <property type="entry name" value="Ribosomal protein L11/L12, N-terminal domain"/>
    <property type="match status" value="1"/>
</dbReference>
<protein>
    <recommendedName>
        <fullName evidence="7">Large ribosomal subunit protein uL11</fullName>
    </recommendedName>
</protein>
<dbReference type="SUPFAM" id="SSF46906">
    <property type="entry name" value="Ribosomal protein L11, C-terminal domain"/>
    <property type="match status" value="1"/>
</dbReference>
<feature type="domain" description="Large ribosomal subunit protein uL11 N-terminal" evidence="11">
    <location>
        <begin position="9"/>
        <end position="66"/>
    </location>
</feature>
<reference evidence="12 13" key="1">
    <citation type="journal article" date="2014" name="Genome Biol. Evol.">
        <title>Genome sequence of "Candidatus Walczuchella monophlebidarum" the flavobacterial endosymbiont of Llaveia axin axin (Hemiptera: Coccoidea: Monophlebidae).</title>
        <authorList>
            <person name="Rosas-Perez T."/>
            <person name="Rosenblueth M."/>
            <person name="Rincon-Rosales R."/>
            <person name="Mora J."/>
            <person name="Martinez-Romero E."/>
        </authorList>
    </citation>
    <scope>NUCLEOTIDE SEQUENCE [LARGE SCALE GENOMIC DNA]</scope>
    <source>
        <strain evidence="12">FNIIJ</strain>
    </source>
</reference>
<dbReference type="Pfam" id="PF03946">
    <property type="entry name" value="Ribosomal_L11_N"/>
    <property type="match status" value="1"/>
</dbReference>